<evidence type="ECO:0000313" key="3">
    <source>
        <dbReference type="Proteomes" id="UP000054477"/>
    </source>
</evidence>
<evidence type="ECO:0000256" key="1">
    <source>
        <dbReference type="SAM" id="Phobius"/>
    </source>
</evidence>
<gene>
    <name evidence="2" type="ORF">K443DRAFT_685838</name>
</gene>
<dbReference type="AlphaFoldDB" id="A0A0C9WN53"/>
<keyword evidence="1" id="KW-1133">Transmembrane helix</keyword>
<reference evidence="2 3" key="1">
    <citation type="submission" date="2014-04" db="EMBL/GenBank/DDBJ databases">
        <authorList>
            <consortium name="DOE Joint Genome Institute"/>
            <person name="Kuo A."/>
            <person name="Kohler A."/>
            <person name="Nagy L.G."/>
            <person name="Floudas D."/>
            <person name="Copeland A."/>
            <person name="Barry K.W."/>
            <person name="Cichocki N."/>
            <person name="Veneault-Fourrey C."/>
            <person name="LaButti K."/>
            <person name="Lindquist E.A."/>
            <person name="Lipzen A."/>
            <person name="Lundell T."/>
            <person name="Morin E."/>
            <person name="Murat C."/>
            <person name="Sun H."/>
            <person name="Tunlid A."/>
            <person name="Henrissat B."/>
            <person name="Grigoriev I.V."/>
            <person name="Hibbett D.S."/>
            <person name="Martin F."/>
            <person name="Nordberg H.P."/>
            <person name="Cantor M.N."/>
            <person name="Hua S.X."/>
        </authorList>
    </citation>
    <scope>NUCLEOTIDE SEQUENCE [LARGE SCALE GENOMIC DNA]</scope>
    <source>
        <strain evidence="2 3">LaAM-08-1</strain>
    </source>
</reference>
<dbReference type="HOGENOM" id="CLU_2886163_0_0_1"/>
<feature type="transmembrane region" description="Helical" evidence="1">
    <location>
        <begin position="12"/>
        <end position="34"/>
    </location>
</feature>
<reference evidence="3" key="2">
    <citation type="submission" date="2015-01" db="EMBL/GenBank/DDBJ databases">
        <title>Evolutionary Origins and Diversification of the Mycorrhizal Mutualists.</title>
        <authorList>
            <consortium name="DOE Joint Genome Institute"/>
            <consortium name="Mycorrhizal Genomics Consortium"/>
            <person name="Kohler A."/>
            <person name="Kuo A."/>
            <person name="Nagy L.G."/>
            <person name="Floudas D."/>
            <person name="Copeland A."/>
            <person name="Barry K.W."/>
            <person name="Cichocki N."/>
            <person name="Veneault-Fourrey C."/>
            <person name="LaButti K."/>
            <person name="Lindquist E.A."/>
            <person name="Lipzen A."/>
            <person name="Lundell T."/>
            <person name="Morin E."/>
            <person name="Murat C."/>
            <person name="Riley R."/>
            <person name="Ohm R."/>
            <person name="Sun H."/>
            <person name="Tunlid A."/>
            <person name="Henrissat B."/>
            <person name="Grigoriev I.V."/>
            <person name="Hibbett D.S."/>
            <person name="Martin F."/>
        </authorList>
    </citation>
    <scope>NUCLEOTIDE SEQUENCE [LARGE SCALE GENOMIC DNA]</scope>
    <source>
        <strain evidence="3">LaAM-08-1</strain>
    </source>
</reference>
<dbReference type="Proteomes" id="UP000054477">
    <property type="component" value="Unassembled WGS sequence"/>
</dbReference>
<accession>A0A0C9WN53</accession>
<protein>
    <submittedName>
        <fullName evidence="2">Unplaced genomic scaffold K443scaffold_448, whole genome shotgun sequence</fullName>
    </submittedName>
</protein>
<keyword evidence="1" id="KW-0812">Transmembrane</keyword>
<sequence>MPRRYAGGMPPFRSGLLALVELTPFFTAVALISLSDGSREFSRVRLSAFCENVLHGAKVDESV</sequence>
<keyword evidence="3" id="KW-1185">Reference proteome</keyword>
<evidence type="ECO:0000313" key="2">
    <source>
        <dbReference type="EMBL" id="KIJ91645.1"/>
    </source>
</evidence>
<proteinExistence type="predicted"/>
<organism evidence="2 3">
    <name type="scientific">Laccaria amethystina LaAM-08-1</name>
    <dbReference type="NCBI Taxonomy" id="1095629"/>
    <lineage>
        <taxon>Eukaryota</taxon>
        <taxon>Fungi</taxon>
        <taxon>Dikarya</taxon>
        <taxon>Basidiomycota</taxon>
        <taxon>Agaricomycotina</taxon>
        <taxon>Agaricomycetes</taxon>
        <taxon>Agaricomycetidae</taxon>
        <taxon>Agaricales</taxon>
        <taxon>Agaricineae</taxon>
        <taxon>Hydnangiaceae</taxon>
        <taxon>Laccaria</taxon>
    </lineage>
</organism>
<name>A0A0C9WN53_9AGAR</name>
<keyword evidence="1" id="KW-0472">Membrane</keyword>
<dbReference type="EMBL" id="KN838983">
    <property type="protein sequence ID" value="KIJ91645.1"/>
    <property type="molecule type" value="Genomic_DNA"/>
</dbReference>